<evidence type="ECO:0000313" key="1">
    <source>
        <dbReference type="EMBL" id="KAH7971285.1"/>
    </source>
</evidence>
<reference evidence="1" key="1">
    <citation type="submission" date="2020-05" db="EMBL/GenBank/DDBJ databases">
        <title>Large-scale comparative analyses of tick genomes elucidate their genetic diversity and vector capacities.</title>
        <authorList>
            <person name="Jia N."/>
            <person name="Wang J."/>
            <person name="Shi W."/>
            <person name="Du L."/>
            <person name="Sun Y."/>
            <person name="Zhan W."/>
            <person name="Jiang J."/>
            <person name="Wang Q."/>
            <person name="Zhang B."/>
            <person name="Ji P."/>
            <person name="Sakyi L.B."/>
            <person name="Cui X."/>
            <person name="Yuan T."/>
            <person name="Jiang B."/>
            <person name="Yang W."/>
            <person name="Lam T.T.-Y."/>
            <person name="Chang Q."/>
            <person name="Ding S."/>
            <person name="Wang X."/>
            <person name="Zhu J."/>
            <person name="Ruan X."/>
            <person name="Zhao L."/>
            <person name="Wei J."/>
            <person name="Que T."/>
            <person name="Du C."/>
            <person name="Cheng J."/>
            <person name="Dai P."/>
            <person name="Han X."/>
            <person name="Huang E."/>
            <person name="Gao Y."/>
            <person name="Liu J."/>
            <person name="Shao H."/>
            <person name="Ye R."/>
            <person name="Li L."/>
            <person name="Wei W."/>
            <person name="Wang X."/>
            <person name="Wang C."/>
            <person name="Yang T."/>
            <person name="Huo Q."/>
            <person name="Li W."/>
            <person name="Guo W."/>
            <person name="Chen H."/>
            <person name="Zhou L."/>
            <person name="Ni X."/>
            <person name="Tian J."/>
            <person name="Zhou Y."/>
            <person name="Sheng Y."/>
            <person name="Liu T."/>
            <person name="Pan Y."/>
            <person name="Xia L."/>
            <person name="Li J."/>
            <person name="Zhao F."/>
            <person name="Cao W."/>
        </authorList>
    </citation>
    <scope>NUCLEOTIDE SEQUENCE</scope>
    <source>
        <strain evidence="1">Dsil-2018</strain>
    </source>
</reference>
<gene>
    <name evidence="1" type="ORF">HPB49_021055</name>
</gene>
<comment type="caution">
    <text evidence="1">The sequence shown here is derived from an EMBL/GenBank/DDBJ whole genome shotgun (WGS) entry which is preliminary data.</text>
</comment>
<evidence type="ECO:0000313" key="2">
    <source>
        <dbReference type="Proteomes" id="UP000821865"/>
    </source>
</evidence>
<name>A0ACB8DKL8_DERSI</name>
<dbReference type="EMBL" id="CM023480">
    <property type="protein sequence ID" value="KAH7971285.1"/>
    <property type="molecule type" value="Genomic_DNA"/>
</dbReference>
<dbReference type="Proteomes" id="UP000821865">
    <property type="component" value="Chromosome 11"/>
</dbReference>
<sequence length="66" mass="7544">MSEKFVAGVTCPRLRERLLLEGDKLTFDHAVQIALLRERTQRESEAFANPVHRIQQQTGPTRGSPR</sequence>
<protein>
    <submittedName>
        <fullName evidence="1">Uncharacterized protein</fullName>
    </submittedName>
</protein>
<accession>A0ACB8DKL8</accession>
<keyword evidence="2" id="KW-1185">Reference proteome</keyword>
<organism evidence="1 2">
    <name type="scientific">Dermacentor silvarum</name>
    <name type="common">Tick</name>
    <dbReference type="NCBI Taxonomy" id="543639"/>
    <lineage>
        <taxon>Eukaryota</taxon>
        <taxon>Metazoa</taxon>
        <taxon>Ecdysozoa</taxon>
        <taxon>Arthropoda</taxon>
        <taxon>Chelicerata</taxon>
        <taxon>Arachnida</taxon>
        <taxon>Acari</taxon>
        <taxon>Parasitiformes</taxon>
        <taxon>Ixodida</taxon>
        <taxon>Ixodoidea</taxon>
        <taxon>Ixodidae</taxon>
        <taxon>Rhipicephalinae</taxon>
        <taxon>Dermacentor</taxon>
    </lineage>
</organism>
<proteinExistence type="predicted"/>